<feature type="domain" description="Sigma-54 factor interaction" evidence="16">
    <location>
        <begin position="142"/>
        <end position="371"/>
    </location>
</feature>
<reference evidence="18 19" key="1">
    <citation type="journal article" date="2024" name="ISME J.">
        <title>Tailless and filamentous prophages are predominant in marine Vibrio.</title>
        <authorList>
            <person name="Steensen K."/>
            <person name="Seneca J."/>
            <person name="Bartlau N."/>
            <person name="Yu X.A."/>
            <person name="Hussain F.A."/>
            <person name="Polz M.F."/>
        </authorList>
    </citation>
    <scope>NUCLEOTIDE SEQUENCE [LARGE SCALE GENOMIC DNA]</scope>
    <source>
        <strain evidence="18 19">10N.239.312.F12</strain>
    </source>
</reference>
<evidence type="ECO:0000313" key="19">
    <source>
        <dbReference type="Proteomes" id="UP001570071"/>
    </source>
</evidence>
<dbReference type="InterPro" id="IPR058031">
    <property type="entry name" value="AAA_lid_NorR"/>
</dbReference>
<dbReference type="SUPFAM" id="SSF46689">
    <property type="entry name" value="Homeodomain-like"/>
    <property type="match status" value="1"/>
</dbReference>
<keyword evidence="7 15" id="KW-0067">ATP-binding</keyword>
<dbReference type="PANTHER" id="PTHR32071:SF95">
    <property type="entry name" value="DNA-BINDING TRANSCRIPTIONAL REGULATOR NTRC"/>
    <property type="match status" value="1"/>
</dbReference>
<dbReference type="Gene3D" id="1.10.8.60">
    <property type="match status" value="1"/>
</dbReference>
<dbReference type="InterPro" id="IPR002197">
    <property type="entry name" value="HTH_Fis"/>
</dbReference>
<dbReference type="SUPFAM" id="SSF52540">
    <property type="entry name" value="P-loop containing nucleoside triphosphate hydrolases"/>
    <property type="match status" value="1"/>
</dbReference>
<evidence type="ECO:0000256" key="14">
    <source>
        <dbReference type="PROSITE-ProRule" id="PRU00169"/>
    </source>
</evidence>
<evidence type="ECO:0000256" key="13">
    <source>
        <dbReference type="ARBA" id="ARBA00023231"/>
    </source>
</evidence>
<sequence length="467" mass="52186">MSKGYVWVVDDDSSIRWVVEKTLSSADIKCETFADAESVLLALERETPDVLVSDIRMPGIDGIELLHQVHQRSPDLPVIIMTAHSDLDAAVNAYQKGAFEYLPKPFDIDETLTLVERAIAHSQEQKREQASEVTEETNAPEIIGEAPAMQEVFRAIGRLSRSSISVLINGESGTGKELVAHALHRHSPRAKKPFIALNMAAIPKDLIESELFGHEKGAFTGANSVRQGRFEQANGGTLFLDEIGDMPLDIQTRLLRVLSDGQFYRVGGHSAVKVDVRIVAATHQDLERLVHEGDFREDLFHRLNVIRIHIPALRERKQDIEKLTHHFLASAAEELGVEVKTLHPETIMKLNQLNWPGNVRQLENICRWLTVMASGSEILPSDLPPELLEEKVVTTSGTGDNWQQLLANWAKCALDSGEKELLTYALPEFERILLEAALNHTNGHKQDAAKVLGWGRNTLTRKLKELY</sequence>
<feature type="modified residue" description="4-aspartylphosphate" evidence="14">
    <location>
        <position position="54"/>
    </location>
</feature>
<evidence type="ECO:0000256" key="7">
    <source>
        <dbReference type="ARBA" id="ARBA00022840"/>
    </source>
</evidence>
<accession>A0ABV4MVW9</accession>
<dbReference type="PANTHER" id="PTHR32071">
    <property type="entry name" value="TRANSCRIPTIONAL REGULATORY PROTEIN"/>
    <property type="match status" value="1"/>
</dbReference>
<evidence type="ECO:0000256" key="1">
    <source>
        <dbReference type="ARBA" id="ARBA00004496"/>
    </source>
</evidence>
<keyword evidence="11 15" id="KW-0010">Activator</keyword>
<evidence type="ECO:0000256" key="15">
    <source>
        <dbReference type="RuleBase" id="RU365013"/>
    </source>
</evidence>
<dbReference type="InterPro" id="IPR010114">
    <property type="entry name" value="Transcript_reg_NtrC"/>
</dbReference>
<keyword evidence="13 15" id="KW-0535">Nitrogen fixation</keyword>
<evidence type="ECO:0000256" key="10">
    <source>
        <dbReference type="ARBA" id="ARBA00023125"/>
    </source>
</evidence>
<evidence type="ECO:0000313" key="18">
    <source>
        <dbReference type="EMBL" id="MEZ8721229.1"/>
    </source>
</evidence>
<evidence type="ECO:0000256" key="11">
    <source>
        <dbReference type="ARBA" id="ARBA00023159"/>
    </source>
</evidence>
<dbReference type="SMART" id="SM00448">
    <property type="entry name" value="REC"/>
    <property type="match status" value="1"/>
</dbReference>
<dbReference type="SUPFAM" id="SSF52172">
    <property type="entry name" value="CheY-like"/>
    <property type="match status" value="1"/>
</dbReference>
<evidence type="ECO:0000256" key="8">
    <source>
        <dbReference type="ARBA" id="ARBA00023012"/>
    </source>
</evidence>
<dbReference type="PROSITE" id="PS50110">
    <property type="entry name" value="RESPONSE_REGULATORY"/>
    <property type="match status" value="1"/>
</dbReference>
<keyword evidence="4 15" id="KW-0678">Repressor</keyword>
<organism evidence="18 19">
    <name type="scientific">Vibrio pomeroyi</name>
    <dbReference type="NCBI Taxonomy" id="198832"/>
    <lineage>
        <taxon>Bacteria</taxon>
        <taxon>Pseudomonadati</taxon>
        <taxon>Pseudomonadota</taxon>
        <taxon>Gammaproteobacteria</taxon>
        <taxon>Vibrionales</taxon>
        <taxon>Vibrionaceae</taxon>
        <taxon>Vibrio</taxon>
    </lineage>
</organism>
<dbReference type="SMART" id="SM00382">
    <property type="entry name" value="AAA"/>
    <property type="match status" value="1"/>
</dbReference>
<dbReference type="Pfam" id="PF02954">
    <property type="entry name" value="HTH_8"/>
    <property type="match status" value="1"/>
</dbReference>
<keyword evidence="9 15" id="KW-0805">Transcription regulation</keyword>
<feature type="domain" description="Response regulatory" evidence="17">
    <location>
        <begin position="5"/>
        <end position="119"/>
    </location>
</feature>
<dbReference type="InterPro" id="IPR011006">
    <property type="entry name" value="CheY-like_superfamily"/>
</dbReference>
<dbReference type="Pfam" id="PF00072">
    <property type="entry name" value="Response_reg"/>
    <property type="match status" value="1"/>
</dbReference>
<keyword evidence="3 15" id="KW-0963">Cytoplasm</keyword>
<dbReference type="Gene3D" id="1.10.10.60">
    <property type="entry name" value="Homeodomain-like"/>
    <property type="match status" value="1"/>
</dbReference>
<dbReference type="NCBIfam" id="TIGR01818">
    <property type="entry name" value="ntrC"/>
    <property type="match status" value="1"/>
</dbReference>
<dbReference type="Pfam" id="PF00158">
    <property type="entry name" value="Sigma54_activat"/>
    <property type="match status" value="1"/>
</dbReference>
<keyword evidence="12 15" id="KW-0804">Transcription</keyword>
<dbReference type="PROSITE" id="PS00676">
    <property type="entry name" value="SIGMA54_INTERACT_2"/>
    <property type="match status" value="1"/>
</dbReference>
<dbReference type="EMBL" id="JBFSSG010000015">
    <property type="protein sequence ID" value="MEZ8721229.1"/>
    <property type="molecule type" value="Genomic_DNA"/>
</dbReference>
<dbReference type="RefSeq" id="WP_017631965.1">
    <property type="nucleotide sequence ID" value="NZ_AP025506.1"/>
</dbReference>
<dbReference type="CDD" id="cd00009">
    <property type="entry name" value="AAA"/>
    <property type="match status" value="1"/>
</dbReference>
<evidence type="ECO:0000256" key="4">
    <source>
        <dbReference type="ARBA" id="ARBA00022491"/>
    </source>
</evidence>
<evidence type="ECO:0000259" key="17">
    <source>
        <dbReference type="PROSITE" id="PS50110"/>
    </source>
</evidence>
<comment type="subcellular location">
    <subcellularLocation>
        <location evidence="1 15">Cytoplasm</location>
    </subcellularLocation>
</comment>
<dbReference type="InterPro" id="IPR025662">
    <property type="entry name" value="Sigma_54_int_dom_ATP-bd_1"/>
</dbReference>
<keyword evidence="8 15" id="KW-0902">Two-component regulatory system</keyword>
<dbReference type="InterPro" id="IPR002078">
    <property type="entry name" value="Sigma_54_int"/>
</dbReference>
<dbReference type="InterPro" id="IPR025943">
    <property type="entry name" value="Sigma_54_int_dom_ATP-bd_2"/>
</dbReference>
<evidence type="ECO:0000256" key="5">
    <source>
        <dbReference type="ARBA" id="ARBA00022553"/>
    </source>
</evidence>
<dbReference type="PROSITE" id="PS00675">
    <property type="entry name" value="SIGMA54_INTERACT_1"/>
    <property type="match status" value="1"/>
</dbReference>
<dbReference type="InterPro" id="IPR027417">
    <property type="entry name" value="P-loop_NTPase"/>
</dbReference>
<dbReference type="NCBIfam" id="NF008176">
    <property type="entry name" value="PRK10923.1"/>
    <property type="match status" value="1"/>
</dbReference>
<dbReference type="Proteomes" id="UP001570071">
    <property type="component" value="Unassembled WGS sequence"/>
</dbReference>
<dbReference type="Gene3D" id="3.40.50.2300">
    <property type="match status" value="1"/>
</dbReference>
<dbReference type="InterPro" id="IPR025944">
    <property type="entry name" value="Sigma_54_int_dom_CS"/>
</dbReference>
<comment type="function">
    <text evidence="15">Member of the two-component regulatory system NtrB/NtrC, which controls expression of the nitrogen-regulated (ntr) genes in response to nitrogen limitation. Phosphorylated NtrC binds directly to DNA and stimulates the formation of open promoter-sigma54-RNA polymerase complexes.</text>
</comment>
<dbReference type="InterPro" id="IPR001789">
    <property type="entry name" value="Sig_transdc_resp-reg_receiver"/>
</dbReference>
<gene>
    <name evidence="18" type="primary">glnG</name>
    <name evidence="15" type="synonym">ntrC</name>
    <name evidence="18" type="ORF">AB6D66_09175</name>
</gene>
<evidence type="ECO:0000256" key="2">
    <source>
        <dbReference type="ARBA" id="ARBA00019059"/>
    </source>
</evidence>
<dbReference type="PRINTS" id="PR01590">
    <property type="entry name" value="HTHFIS"/>
</dbReference>
<dbReference type="CDD" id="cd19919">
    <property type="entry name" value="REC_NtrC"/>
    <property type="match status" value="1"/>
</dbReference>
<dbReference type="Gene3D" id="3.40.50.300">
    <property type="entry name" value="P-loop containing nucleotide triphosphate hydrolases"/>
    <property type="match status" value="1"/>
</dbReference>
<dbReference type="InterPro" id="IPR003593">
    <property type="entry name" value="AAA+_ATPase"/>
</dbReference>
<proteinExistence type="predicted"/>
<dbReference type="InterPro" id="IPR009057">
    <property type="entry name" value="Homeodomain-like_sf"/>
</dbReference>
<evidence type="ECO:0000256" key="3">
    <source>
        <dbReference type="ARBA" id="ARBA00022490"/>
    </source>
</evidence>
<keyword evidence="5 14" id="KW-0597">Phosphoprotein</keyword>
<keyword evidence="19" id="KW-1185">Reference proteome</keyword>
<keyword evidence="10 15" id="KW-0238">DNA-binding</keyword>
<dbReference type="PROSITE" id="PS50045">
    <property type="entry name" value="SIGMA54_INTERACT_4"/>
    <property type="match status" value="1"/>
</dbReference>
<dbReference type="PROSITE" id="PS00688">
    <property type="entry name" value="SIGMA54_INTERACT_3"/>
    <property type="match status" value="1"/>
</dbReference>
<evidence type="ECO:0000256" key="6">
    <source>
        <dbReference type="ARBA" id="ARBA00022741"/>
    </source>
</evidence>
<protein>
    <recommendedName>
        <fullName evidence="2 15">DNA-binding transcriptional regulator NtrC</fullName>
    </recommendedName>
    <alternativeName>
        <fullName evidence="15">Nitrogen regulation protein NR(I)</fullName>
    </alternativeName>
</protein>
<keyword evidence="6 15" id="KW-0547">Nucleotide-binding</keyword>
<name>A0ABV4MVW9_9VIBR</name>
<evidence type="ECO:0000259" key="16">
    <source>
        <dbReference type="PROSITE" id="PS50045"/>
    </source>
</evidence>
<dbReference type="Pfam" id="PF25601">
    <property type="entry name" value="AAA_lid_14"/>
    <property type="match status" value="1"/>
</dbReference>
<evidence type="ECO:0000256" key="9">
    <source>
        <dbReference type="ARBA" id="ARBA00023015"/>
    </source>
</evidence>
<evidence type="ECO:0000256" key="12">
    <source>
        <dbReference type="ARBA" id="ARBA00023163"/>
    </source>
</evidence>
<comment type="caution">
    <text evidence="18">The sequence shown here is derived from an EMBL/GenBank/DDBJ whole genome shotgun (WGS) entry which is preliminary data.</text>
</comment>